<feature type="compositionally biased region" description="Low complexity" evidence="10">
    <location>
        <begin position="15"/>
        <end position="32"/>
    </location>
</feature>
<dbReference type="GO" id="GO:0140664">
    <property type="term" value="F:ATP-dependent DNA damage sensor activity"/>
    <property type="evidence" value="ECO:0007669"/>
    <property type="project" value="InterPro"/>
</dbReference>
<evidence type="ECO:0000256" key="3">
    <source>
        <dbReference type="ARBA" id="ARBA00022741"/>
    </source>
</evidence>
<evidence type="ECO:0000256" key="6">
    <source>
        <dbReference type="ARBA" id="ARBA00023254"/>
    </source>
</evidence>
<dbReference type="Pfam" id="PF00488">
    <property type="entry name" value="MutS_V"/>
    <property type="match status" value="1"/>
</dbReference>
<dbReference type="FunCoup" id="A0A507BQH6">
    <property type="interactions" value="328"/>
</dbReference>
<reference evidence="12 13" key="1">
    <citation type="submission" date="2019-06" db="EMBL/GenBank/DDBJ databases">
        <title>Draft genome sequence of the filamentous fungus Phialemoniopsis curvata isolated from diesel fuel.</title>
        <authorList>
            <person name="Varaljay V.A."/>
            <person name="Lyon W.J."/>
            <person name="Crouch A.L."/>
            <person name="Drake C.E."/>
            <person name="Hollomon J.M."/>
            <person name="Nadeau L.J."/>
            <person name="Nunn H.S."/>
            <person name="Stevenson B.S."/>
            <person name="Bojanowski C.L."/>
            <person name="Crookes-Goodson W.J."/>
        </authorList>
    </citation>
    <scope>NUCLEOTIDE SEQUENCE [LARGE SCALE GENOMIC DNA]</scope>
    <source>
        <strain evidence="12 13">D216</strain>
    </source>
</reference>
<gene>
    <name evidence="12" type="ORF">E0L32_011201</name>
</gene>
<dbReference type="GeneID" id="41978648"/>
<name>A0A507BQH6_9PEZI</name>
<feature type="region of interest" description="Disordered" evidence="10">
    <location>
        <begin position="867"/>
        <end position="895"/>
    </location>
</feature>
<dbReference type="PANTHER" id="PTHR11361:SF21">
    <property type="entry name" value="MUTS PROTEIN HOMOLOG 4"/>
    <property type="match status" value="1"/>
</dbReference>
<dbReference type="InParanoid" id="A0A507BQH6"/>
<dbReference type="GO" id="GO:0005524">
    <property type="term" value="F:ATP binding"/>
    <property type="evidence" value="ECO:0007669"/>
    <property type="project" value="UniProtKB-KW"/>
</dbReference>
<dbReference type="Gene3D" id="3.30.420.110">
    <property type="entry name" value="MutS, connector domain"/>
    <property type="match status" value="1"/>
</dbReference>
<feature type="domain" description="DNA mismatch repair proteins mutS family" evidence="11">
    <location>
        <begin position="685"/>
        <end position="701"/>
    </location>
</feature>
<dbReference type="Gene3D" id="3.40.50.300">
    <property type="entry name" value="P-loop containing nucleotide triphosphate hydrolases"/>
    <property type="match status" value="1"/>
</dbReference>
<feature type="region of interest" description="Disordered" evidence="10">
    <location>
        <begin position="1"/>
        <end position="81"/>
    </location>
</feature>
<comment type="caution">
    <text evidence="12">The sequence shown here is derived from an EMBL/GenBank/DDBJ whole genome shotgun (WGS) entry which is preliminary data.</text>
</comment>
<dbReference type="EMBL" id="SKBQ01000100">
    <property type="protein sequence ID" value="TPX19128.1"/>
    <property type="molecule type" value="Genomic_DNA"/>
</dbReference>
<comment type="similarity">
    <text evidence="1">Belongs to the DNA mismatch repair MutS family. MSH3 subfamily.</text>
</comment>
<proteinExistence type="inferred from homology"/>
<keyword evidence="6" id="KW-0469">Meiosis</keyword>
<dbReference type="InterPro" id="IPR007860">
    <property type="entry name" value="DNA_mmatch_repair_MutS_con_dom"/>
</dbReference>
<evidence type="ECO:0000256" key="2">
    <source>
        <dbReference type="ARBA" id="ARBA00022151"/>
    </source>
</evidence>
<dbReference type="InterPro" id="IPR007696">
    <property type="entry name" value="DNA_mismatch_repair_MutS_core"/>
</dbReference>
<dbReference type="SMART" id="SM00534">
    <property type="entry name" value="MUTSac"/>
    <property type="match status" value="1"/>
</dbReference>
<dbReference type="InterPro" id="IPR036187">
    <property type="entry name" value="DNA_mismatch_repair_MutS_sf"/>
</dbReference>
<dbReference type="InterPro" id="IPR011184">
    <property type="entry name" value="DNA_mismatch_repair_Msh2"/>
</dbReference>
<evidence type="ECO:0000256" key="10">
    <source>
        <dbReference type="SAM" id="MobiDB-lite"/>
    </source>
</evidence>
<feature type="compositionally biased region" description="Acidic residues" evidence="10">
    <location>
        <begin position="868"/>
        <end position="880"/>
    </location>
</feature>
<dbReference type="RefSeq" id="XP_031000839.1">
    <property type="nucleotide sequence ID" value="XM_031133904.1"/>
</dbReference>
<comment type="subunit">
    <text evidence="7">Heterodimer consisting of MSH2-MSH3 (MutS beta). Forms a ternary complex with MutL alpha (MLH1-PMS1).</text>
</comment>
<evidence type="ECO:0000256" key="8">
    <source>
        <dbReference type="ARBA" id="ARBA00029792"/>
    </source>
</evidence>
<dbReference type="InterPro" id="IPR036678">
    <property type="entry name" value="MutS_con_dom_sf"/>
</dbReference>
<dbReference type="GO" id="GO:0030983">
    <property type="term" value="F:mismatched DNA binding"/>
    <property type="evidence" value="ECO:0007669"/>
    <property type="project" value="InterPro"/>
</dbReference>
<dbReference type="GO" id="GO:0005634">
    <property type="term" value="C:nucleus"/>
    <property type="evidence" value="ECO:0007669"/>
    <property type="project" value="TreeGrafter"/>
</dbReference>
<dbReference type="OrthoDB" id="276261at2759"/>
<dbReference type="PANTHER" id="PTHR11361">
    <property type="entry name" value="DNA MISMATCH REPAIR PROTEIN MUTS FAMILY MEMBER"/>
    <property type="match status" value="1"/>
</dbReference>
<dbReference type="SUPFAM" id="SSF53150">
    <property type="entry name" value="DNA repair protein MutS, domain II"/>
    <property type="match status" value="1"/>
</dbReference>
<keyword evidence="13" id="KW-1185">Reference proteome</keyword>
<sequence length="917" mass="102931">MYEPVAGSPMPPPSTISRSSAAPSTSSYFTTSGTRTSTPRIADSRSGRSRSQWTPSFTSRSRTTQPPSMTRSRSHAASTIGASESRNMICAVSEARGVTPSVGVAFVDTTNGQAVLSQISDTQFYIKTIHKIQVNEPSKVLIVSTACPPNQKSPLCEIIEEELSEVTIVPLGRKYWSEAVGLDLIETLSFREEVETIKFACEGNFYAVCSFAAVMKYLEHQSSIRIAAHSLRITYQPCEDTMMINLSTIQSLELIQSLHNVKSKQCLFGLLNETVTPMGARMLRSAILQPSTVKEHTLIPRYDAVAELMANEDMFFGLRTSLKAFGDVEKLLTKLILVPAREDLYEAEQAINNVLKIKRFVTAIPAVFDALTNASCALLQKVKNTCHPELTDQVMALISQVINDDATFADSPLELRHQRTWAVKADPHSLLDVGRKLYKETTNELHQHIQELNAESNLAVDLRYENRRKYFLRFRADDIQDRQLPDIFINRVNVKDYVECQTITLLQFNRSISDAVNEVVAQSNRVVKELLEKLRQKISAMFRVCEGIALVDMLAGLGHLAFKSGYVRPNLSGALLLKAARHPIMEVPKPDKFIPNDYYVTEQYRFQIITGCNMSGKSTYIRTVALVQIMAQIGSFVPAEFAELPVIDQLFSRLSTDDSIEANMSSFSIEMREMAFILRNMTESSLVIIDELGRGTSTRDGLAIATAIAEDLIKRKAVVFFTTHFNELARVFAERPGFLSVHLASETTETEDELPRMTMLYKVSDGPLEPHDYGIKLARAIGFPERFIATAERATTALKAQAEARKLNSEERRKAQRRRLLLNLREALMQSERSSMDNAALARYLRQLQMESMYKLQGLENAGRELSVEEVDDEDEDDDYEHPVHDPVEPSSDEVLLIRSIEQDDMVDDNENEVIKG</sequence>
<dbReference type="PIRSF" id="PIRSF005813">
    <property type="entry name" value="MSH2"/>
    <property type="match status" value="1"/>
</dbReference>
<dbReference type="AlphaFoldDB" id="A0A507BQH6"/>
<organism evidence="12 13">
    <name type="scientific">Thyridium curvatum</name>
    <dbReference type="NCBI Taxonomy" id="1093900"/>
    <lineage>
        <taxon>Eukaryota</taxon>
        <taxon>Fungi</taxon>
        <taxon>Dikarya</taxon>
        <taxon>Ascomycota</taxon>
        <taxon>Pezizomycotina</taxon>
        <taxon>Sordariomycetes</taxon>
        <taxon>Sordariomycetidae</taxon>
        <taxon>Thyridiales</taxon>
        <taxon>Thyridiaceae</taxon>
        <taxon>Thyridium</taxon>
    </lineage>
</organism>
<evidence type="ECO:0000313" key="13">
    <source>
        <dbReference type="Proteomes" id="UP000319257"/>
    </source>
</evidence>
<dbReference type="GO" id="GO:0006298">
    <property type="term" value="P:mismatch repair"/>
    <property type="evidence" value="ECO:0007669"/>
    <property type="project" value="InterPro"/>
</dbReference>
<dbReference type="SUPFAM" id="SSF52540">
    <property type="entry name" value="P-loop containing nucleoside triphosphate hydrolases"/>
    <property type="match status" value="1"/>
</dbReference>
<dbReference type="InterPro" id="IPR007861">
    <property type="entry name" value="DNA_mismatch_repair_MutS_clamp"/>
</dbReference>
<evidence type="ECO:0000256" key="1">
    <source>
        <dbReference type="ARBA" id="ARBA00007094"/>
    </source>
</evidence>
<evidence type="ECO:0000259" key="11">
    <source>
        <dbReference type="PROSITE" id="PS00486"/>
    </source>
</evidence>
<evidence type="ECO:0000256" key="9">
    <source>
        <dbReference type="ARBA" id="ARBA00073774"/>
    </source>
</evidence>
<keyword evidence="5" id="KW-0238">DNA-binding</keyword>
<dbReference type="Proteomes" id="UP000319257">
    <property type="component" value="Unassembled WGS sequence"/>
</dbReference>
<dbReference type="PROSITE" id="PS00486">
    <property type="entry name" value="DNA_MISMATCH_REPAIR_2"/>
    <property type="match status" value="1"/>
</dbReference>
<keyword evidence="4" id="KW-0067">ATP-binding</keyword>
<accession>A0A507BQH6</accession>
<dbReference type="SUPFAM" id="SSF48334">
    <property type="entry name" value="DNA repair protein MutS, domain III"/>
    <property type="match status" value="1"/>
</dbReference>
<dbReference type="STRING" id="1093900.A0A507BQH6"/>
<evidence type="ECO:0000256" key="4">
    <source>
        <dbReference type="ARBA" id="ARBA00022840"/>
    </source>
</evidence>
<dbReference type="InterPro" id="IPR000432">
    <property type="entry name" value="DNA_mismatch_repair_MutS_C"/>
</dbReference>
<evidence type="ECO:0000313" key="12">
    <source>
        <dbReference type="EMBL" id="TPX19128.1"/>
    </source>
</evidence>
<dbReference type="SMART" id="SM00533">
    <property type="entry name" value="MUTSd"/>
    <property type="match status" value="1"/>
</dbReference>
<dbReference type="InterPro" id="IPR045076">
    <property type="entry name" value="MutS"/>
</dbReference>
<feature type="compositionally biased region" description="Polar residues" evidence="10">
    <location>
        <begin position="49"/>
        <end position="81"/>
    </location>
</feature>
<dbReference type="Pfam" id="PF05190">
    <property type="entry name" value="MutS_IV"/>
    <property type="match status" value="1"/>
</dbReference>
<dbReference type="Pfam" id="PF05192">
    <property type="entry name" value="MutS_III"/>
    <property type="match status" value="1"/>
</dbReference>
<dbReference type="GO" id="GO:0007131">
    <property type="term" value="P:reciprocal meiotic recombination"/>
    <property type="evidence" value="ECO:0007669"/>
    <property type="project" value="TreeGrafter"/>
</dbReference>
<dbReference type="Gene3D" id="1.10.1420.10">
    <property type="match status" value="2"/>
</dbReference>
<evidence type="ECO:0000256" key="5">
    <source>
        <dbReference type="ARBA" id="ARBA00023125"/>
    </source>
</evidence>
<dbReference type="FunFam" id="3.40.50.300:FF:000870">
    <property type="entry name" value="MutS protein homolog 4"/>
    <property type="match status" value="1"/>
</dbReference>
<protein>
    <recommendedName>
        <fullName evidence="2 9">DNA mismatch repair protein MSH3</fullName>
    </recommendedName>
    <alternativeName>
        <fullName evidence="2 9">DNA mismatch repair protein MSH3</fullName>
    </alternativeName>
    <alternativeName>
        <fullName evidence="8">MutS protein homolog 3</fullName>
    </alternativeName>
</protein>
<keyword evidence="3" id="KW-0547">Nucleotide-binding</keyword>
<evidence type="ECO:0000256" key="7">
    <source>
        <dbReference type="ARBA" id="ARBA00025902"/>
    </source>
</evidence>
<dbReference type="Pfam" id="PF05188">
    <property type="entry name" value="MutS_II"/>
    <property type="match status" value="1"/>
</dbReference>
<dbReference type="InterPro" id="IPR027417">
    <property type="entry name" value="P-loop_NTPase"/>
</dbReference>